<feature type="transmembrane region" description="Helical" evidence="2">
    <location>
        <begin position="34"/>
        <end position="54"/>
    </location>
</feature>
<dbReference type="InterPro" id="IPR057893">
    <property type="entry name" value="LRV_2"/>
</dbReference>
<feature type="transmembrane region" description="Helical" evidence="2">
    <location>
        <begin position="139"/>
        <end position="163"/>
    </location>
</feature>
<feature type="transmembrane region" description="Helical" evidence="2">
    <location>
        <begin position="241"/>
        <end position="260"/>
    </location>
</feature>
<dbReference type="EMBL" id="JAAGOB010000017">
    <property type="protein sequence ID" value="NED98153.1"/>
    <property type="molecule type" value="Genomic_DNA"/>
</dbReference>
<evidence type="ECO:0000256" key="1">
    <source>
        <dbReference type="SAM" id="MobiDB-lite"/>
    </source>
</evidence>
<feature type="domain" description="DUF7937" evidence="4">
    <location>
        <begin position="6"/>
        <end position="394"/>
    </location>
</feature>
<feature type="domain" description="Leucine rich repeat variant" evidence="3">
    <location>
        <begin position="576"/>
        <end position="633"/>
    </location>
</feature>
<evidence type="ECO:0000259" key="3">
    <source>
        <dbReference type="Pfam" id="PF25591"/>
    </source>
</evidence>
<evidence type="ECO:0000313" key="6">
    <source>
        <dbReference type="Proteomes" id="UP000469185"/>
    </source>
</evidence>
<dbReference type="RefSeq" id="WP_163820944.1">
    <property type="nucleotide sequence ID" value="NZ_JAAGOB010000017.1"/>
</dbReference>
<keyword evidence="2" id="KW-0472">Membrane</keyword>
<feature type="transmembrane region" description="Helical" evidence="2">
    <location>
        <begin position="175"/>
        <end position="193"/>
    </location>
</feature>
<feature type="transmembrane region" description="Helical" evidence="2">
    <location>
        <begin position="338"/>
        <end position="355"/>
    </location>
</feature>
<feature type="transmembrane region" description="Helical" evidence="2">
    <location>
        <begin position="305"/>
        <end position="326"/>
    </location>
</feature>
<keyword evidence="6" id="KW-1185">Reference proteome</keyword>
<protein>
    <submittedName>
        <fullName evidence="5">Uncharacterized protein</fullName>
    </submittedName>
</protein>
<proteinExistence type="predicted"/>
<keyword evidence="2" id="KW-1133">Transmembrane helix</keyword>
<organism evidence="5 6">
    <name type="scientific">Phytoactinopolyspora alkaliphila</name>
    <dbReference type="NCBI Taxonomy" id="1783498"/>
    <lineage>
        <taxon>Bacteria</taxon>
        <taxon>Bacillati</taxon>
        <taxon>Actinomycetota</taxon>
        <taxon>Actinomycetes</taxon>
        <taxon>Jiangellales</taxon>
        <taxon>Jiangellaceae</taxon>
        <taxon>Phytoactinopolyspora</taxon>
    </lineage>
</organism>
<feature type="transmembrane region" description="Helical" evidence="2">
    <location>
        <begin position="107"/>
        <end position="127"/>
    </location>
</feature>
<feature type="transmembrane region" description="Helical" evidence="2">
    <location>
        <begin position="272"/>
        <end position="293"/>
    </location>
</feature>
<feature type="transmembrane region" description="Helical" evidence="2">
    <location>
        <begin position="75"/>
        <end position="95"/>
    </location>
</feature>
<evidence type="ECO:0000313" key="5">
    <source>
        <dbReference type="EMBL" id="NED98153.1"/>
    </source>
</evidence>
<accession>A0A6N9YSY3</accession>
<feature type="region of interest" description="Disordered" evidence="1">
    <location>
        <begin position="409"/>
        <end position="594"/>
    </location>
</feature>
<dbReference type="Pfam" id="PF25592">
    <property type="entry name" value="DUF7937"/>
    <property type="match status" value="1"/>
</dbReference>
<keyword evidence="2" id="KW-0812">Transmembrane</keyword>
<dbReference type="AlphaFoldDB" id="A0A6N9YSY3"/>
<dbReference type="Pfam" id="PF25591">
    <property type="entry name" value="LRV_2"/>
    <property type="match status" value="1"/>
</dbReference>
<evidence type="ECO:0000256" key="2">
    <source>
        <dbReference type="SAM" id="Phobius"/>
    </source>
</evidence>
<dbReference type="InterPro" id="IPR057697">
    <property type="entry name" value="DUF7937"/>
</dbReference>
<dbReference type="Proteomes" id="UP000469185">
    <property type="component" value="Unassembled WGS sequence"/>
</dbReference>
<name>A0A6N9YSY3_9ACTN</name>
<feature type="transmembrane region" description="Helical" evidence="2">
    <location>
        <begin position="367"/>
        <end position="387"/>
    </location>
</feature>
<feature type="compositionally biased region" description="Low complexity" evidence="1">
    <location>
        <begin position="428"/>
        <end position="464"/>
    </location>
</feature>
<feature type="compositionally biased region" description="Polar residues" evidence="1">
    <location>
        <begin position="568"/>
        <end position="591"/>
    </location>
</feature>
<feature type="transmembrane region" description="Helical" evidence="2">
    <location>
        <begin position="202"/>
        <end position="221"/>
    </location>
</feature>
<reference evidence="5 6" key="1">
    <citation type="submission" date="2020-02" db="EMBL/GenBank/DDBJ databases">
        <authorList>
            <person name="Li X.-J."/>
            <person name="Feng X.-M."/>
        </authorList>
    </citation>
    <scope>NUCLEOTIDE SEQUENCE [LARGE SCALE GENOMIC DNA]</scope>
    <source>
        <strain evidence="5 6">CGMCC 4.7225</strain>
    </source>
</reference>
<feature type="compositionally biased region" description="Basic and acidic residues" evidence="1">
    <location>
        <begin position="537"/>
        <end position="551"/>
    </location>
</feature>
<evidence type="ECO:0000259" key="4">
    <source>
        <dbReference type="Pfam" id="PF25592"/>
    </source>
</evidence>
<comment type="caution">
    <text evidence="5">The sequence shown here is derived from an EMBL/GenBank/DDBJ whole genome shotgun (WGS) entry which is preliminary data.</text>
</comment>
<sequence>MIPVGDYVRDALAVLFLLLPLGMAWDLHHQGTGHGYLIPVTLLSIISLALPYLRSASVLPRGLALAPERLRVVRLLANAPYIAVVVMALVSGYVGDTTVGDLRYGDGVGVGLAVGMVGALLAAQGRASEQHESTADGRLWQGITVAIAALGVLMGLVSTVLFLAESGGDRGWGDVAVDILATVFFVGVPLIAVRGLAVGDSVWRDVTIVLGGVGLLAALWASAAGDTMGDEWSLRLAGPQFLLWPALGAAAAAAGLAVAHPPPAGAARWVRLPVRLFQTITLVAVLAVLIFGFRIVDDVAARGQYITALVLSLIVMVVAAIGRNALVKDANAGRPAALGAALGLFLLALVTMAVLGVSDSTVVTVDAATTMSMSFVFAAVIVVVLTVPRSVQDELGEVDVEGAVVDSVAYPTGPHSSSSPPPPPPVHSAPAAGRTTSVSGRSSSGDTSADAAAADAVPGQAGPGKAVSGDAESGKAAPGDAESGNAESAVVEPGDTAPGHAESGAAVPGDTVPGDARAHAQPRSPEVDVQVEDESIWDVHPDTSGDARSADGAHNADSGDGADAAGSPEQSSGRWSAQTASDPETPQSTLARITAEEPALRPYVAANPAAYPALLEWLGKLGDPAVDDALRRRSSQ</sequence>
<gene>
    <name evidence="5" type="ORF">G1H11_22905</name>
</gene>
<feature type="compositionally biased region" description="Low complexity" evidence="1">
    <location>
        <begin position="552"/>
        <end position="567"/>
    </location>
</feature>